<dbReference type="Pfam" id="PF09186">
    <property type="entry name" value="DUF1949"/>
    <property type="match status" value="1"/>
</dbReference>
<organism evidence="4">
    <name type="scientific">Caldithrix abyssi</name>
    <dbReference type="NCBI Taxonomy" id="187145"/>
    <lineage>
        <taxon>Bacteria</taxon>
        <taxon>Pseudomonadati</taxon>
        <taxon>Calditrichota</taxon>
        <taxon>Calditrichia</taxon>
        <taxon>Calditrichales</taxon>
        <taxon>Calditrichaceae</taxon>
        <taxon>Caldithrix</taxon>
    </lineage>
</organism>
<dbReference type="GO" id="GO:0006446">
    <property type="term" value="P:regulation of translational initiation"/>
    <property type="evidence" value="ECO:0007669"/>
    <property type="project" value="TreeGrafter"/>
</dbReference>
<dbReference type="SUPFAM" id="SSF54980">
    <property type="entry name" value="EF-G C-terminal domain-like"/>
    <property type="match status" value="1"/>
</dbReference>
<accession>A0A7V4WVF0</accession>
<dbReference type="PANTHER" id="PTHR16301">
    <property type="entry name" value="IMPACT-RELATED"/>
    <property type="match status" value="1"/>
</dbReference>
<dbReference type="InterPro" id="IPR035647">
    <property type="entry name" value="EFG_III/V"/>
</dbReference>
<proteinExistence type="inferred from homology"/>
<comment type="similarity">
    <text evidence="1">Belongs to the IMPACT family.</text>
</comment>
<protein>
    <submittedName>
        <fullName evidence="4">YigZ family protein</fullName>
    </submittedName>
</protein>
<dbReference type="InterPro" id="IPR015269">
    <property type="entry name" value="UPF0029_Impact_C"/>
</dbReference>
<dbReference type="Proteomes" id="UP000885779">
    <property type="component" value="Unassembled WGS sequence"/>
</dbReference>
<dbReference type="PROSITE" id="PS00910">
    <property type="entry name" value="UPF0029"/>
    <property type="match status" value="1"/>
</dbReference>
<evidence type="ECO:0000313" key="4">
    <source>
        <dbReference type="EMBL" id="HGY56165.1"/>
    </source>
</evidence>
<dbReference type="InterPro" id="IPR036956">
    <property type="entry name" value="Impact_N_sf"/>
</dbReference>
<dbReference type="InterPro" id="IPR020568">
    <property type="entry name" value="Ribosomal_Su5_D2-typ_SF"/>
</dbReference>
<evidence type="ECO:0000256" key="1">
    <source>
        <dbReference type="ARBA" id="ARBA00007665"/>
    </source>
</evidence>
<dbReference type="Gene3D" id="3.30.70.240">
    <property type="match status" value="1"/>
</dbReference>
<evidence type="ECO:0000259" key="3">
    <source>
        <dbReference type="Pfam" id="PF09186"/>
    </source>
</evidence>
<sequence length="206" mass="23472">MNKEQDSTRDEYPVVKEGAVVEIKVKGSRFIARVLPVADRQNAEKRYEEIRKQFYKATHNCMAYRIDQNIFRYSDDGEPSGTAGQPILQAIDGTGVLETLCVVTRYFGGTKLGTGGLIRAYGEAARLALERSVIVKKTRRKQMRIQFKYELESPIRRLIECFHARLDESVYGEEITMDVSVPESLHERFVAALTETTNSQAKLIFK</sequence>
<gene>
    <name evidence="4" type="ORF">ENK44_10710</name>
</gene>
<dbReference type="SUPFAM" id="SSF54211">
    <property type="entry name" value="Ribosomal protein S5 domain 2-like"/>
    <property type="match status" value="1"/>
</dbReference>
<dbReference type="AlphaFoldDB" id="A0A7V4WVF0"/>
<dbReference type="EMBL" id="DRQG01000100">
    <property type="protein sequence ID" value="HGY56165.1"/>
    <property type="molecule type" value="Genomic_DNA"/>
</dbReference>
<dbReference type="InterPro" id="IPR023582">
    <property type="entry name" value="Impact"/>
</dbReference>
<evidence type="ECO:0000259" key="2">
    <source>
        <dbReference type="Pfam" id="PF01205"/>
    </source>
</evidence>
<dbReference type="InterPro" id="IPR001498">
    <property type="entry name" value="Impact_N"/>
</dbReference>
<reference evidence="4" key="1">
    <citation type="journal article" date="2020" name="mSystems">
        <title>Genome- and Community-Level Interaction Insights into Carbon Utilization and Element Cycling Functions of Hydrothermarchaeota in Hydrothermal Sediment.</title>
        <authorList>
            <person name="Zhou Z."/>
            <person name="Liu Y."/>
            <person name="Xu W."/>
            <person name="Pan J."/>
            <person name="Luo Z.H."/>
            <person name="Li M."/>
        </authorList>
    </citation>
    <scope>NUCLEOTIDE SEQUENCE [LARGE SCALE GENOMIC DNA]</scope>
    <source>
        <strain evidence="4">HyVt-577</strain>
    </source>
</reference>
<feature type="domain" description="UPF0029" evidence="3">
    <location>
        <begin position="145"/>
        <end position="199"/>
    </location>
</feature>
<dbReference type="PANTHER" id="PTHR16301:SF20">
    <property type="entry name" value="IMPACT FAMILY MEMBER YIGZ"/>
    <property type="match status" value="1"/>
</dbReference>
<dbReference type="Gene3D" id="3.30.230.30">
    <property type="entry name" value="Impact, N-terminal domain"/>
    <property type="match status" value="1"/>
</dbReference>
<dbReference type="Pfam" id="PF01205">
    <property type="entry name" value="Impact_N"/>
    <property type="match status" value="1"/>
</dbReference>
<comment type="caution">
    <text evidence="4">The sequence shown here is derived from an EMBL/GenBank/DDBJ whole genome shotgun (WGS) entry which is preliminary data.</text>
</comment>
<name>A0A7V4WVF0_CALAY</name>
<dbReference type="NCBIfam" id="TIGR00257">
    <property type="entry name" value="IMPACT_YIGZ"/>
    <property type="match status" value="1"/>
</dbReference>
<dbReference type="InterPro" id="IPR020569">
    <property type="entry name" value="UPF0029_Impact_CS"/>
</dbReference>
<feature type="domain" description="Impact N-terminal" evidence="2">
    <location>
        <begin position="26"/>
        <end position="129"/>
    </location>
</feature>
<dbReference type="GO" id="GO:0005737">
    <property type="term" value="C:cytoplasm"/>
    <property type="evidence" value="ECO:0007669"/>
    <property type="project" value="TreeGrafter"/>
</dbReference>
<dbReference type="InterPro" id="IPR015796">
    <property type="entry name" value="Impact_YigZ-like"/>
</dbReference>